<dbReference type="AlphaFoldDB" id="A0A5J9UGT8"/>
<keyword evidence="3" id="KW-1185">Reference proteome</keyword>
<feature type="non-terminal residue" evidence="2">
    <location>
        <position position="1"/>
    </location>
</feature>
<evidence type="ECO:0000313" key="2">
    <source>
        <dbReference type="EMBL" id="TVU22979.1"/>
    </source>
</evidence>
<reference evidence="2 3" key="1">
    <citation type="journal article" date="2019" name="Sci. Rep.">
        <title>A high-quality genome of Eragrostis curvula grass provides insights into Poaceae evolution and supports new strategies to enhance forage quality.</title>
        <authorList>
            <person name="Carballo J."/>
            <person name="Santos B.A.C.M."/>
            <person name="Zappacosta D."/>
            <person name="Garbus I."/>
            <person name="Selva J.P."/>
            <person name="Gallo C.A."/>
            <person name="Diaz A."/>
            <person name="Albertini E."/>
            <person name="Caccamo M."/>
            <person name="Echenique V."/>
        </authorList>
    </citation>
    <scope>NUCLEOTIDE SEQUENCE [LARGE SCALE GENOMIC DNA]</scope>
    <source>
        <strain evidence="3">cv. Victoria</strain>
        <tissue evidence="2">Leaf</tissue>
    </source>
</reference>
<accession>A0A5J9UGT8</accession>
<feature type="region of interest" description="Disordered" evidence="1">
    <location>
        <begin position="51"/>
        <end position="81"/>
    </location>
</feature>
<gene>
    <name evidence="2" type="ORF">EJB05_32704</name>
</gene>
<organism evidence="2 3">
    <name type="scientific">Eragrostis curvula</name>
    <name type="common">weeping love grass</name>
    <dbReference type="NCBI Taxonomy" id="38414"/>
    <lineage>
        <taxon>Eukaryota</taxon>
        <taxon>Viridiplantae</taxon>
        <taxon>Streptophyta</taxon>
        <taxon>Embryophyta</taxon>
        <taxon>Tracheophyta</taxon>
        <taxon>Spermatophyta</taxon>
        <taxon>Magnoliopsida</taxon>
        <taxon>Liliopsida</taxon>
        <taxon>Poales</taxon>
        <taxon>Poaceae</taxon>
        <taxon>PACMAD clade</taxon>
        <taxon>Chloridoideae</taxon>
        <taxon>Eragrostideae</taxon>
        <taxon>Eragrostidinae</taxon>
        <taxon>Eragrostis</taxon>
    </lineage>
</organism>
<dbReference type="Gramene" id="TVU22979">
    <property type="protein sequence ID" value="TVU22979"/>
    <property type="gene ID" value="EJB05_32704"/>
</dbReference>
<name>A0A5J9UGT8_9POAL</name>
<dbReference type="EMBL" id="RWGY01000026">
    <property type="protein sequence ID" value="TVU22979.1"/>
    <property type="molecule type" value="Genomic_DNA"/>
</dbReference>
<proteinExistence type="predicted"/>
<comment type="caution">
    <text evidence="2">The sequence shown here is derived from an EMBL/GenBank/DDBJ whole genome shotgun (WGS) entry which is preliminary data.</text>
</comment>
<evidence type="ECO:0000313" key="3">
    <source>
        <dbReference type="Proteomes" id="UP000324897"/>
    </source>
</evidence>
<dbReference type="Proteomes" id="UP000324897">
    <property type="component" value="Unassembled WGS sequence"/>
</dbReference>
<evidence type="ECO:0000256" key="1">
    <source>
        <dbReference type="SAM" id="MobiDB-lite"/>
    </source>
</evidence>
<protein>
    <submittedName>
        <fullName evidence="2">Uncharacterized protein</fullName>
    </submittedName>
</protein>
<sequence length="81" mass="9191">MFSMIILKHHRCQNSALPKSCGNSFFMIKFKVNIFNREFSCVSGVYQNWQKNAPPPPPPPANHVVKMHSHPPPPPPNATLR</sequence>
<feature type="compositionally biased region" description="Pro residues" evidence="1">
    <location>
        <begin position="70"/>
        <end position="81"/>
    </location>
</feature>